<gene>
    <name evidence="1" type="ORF">XENOCAPTIV_021664</name>
</gene>
<sequence>MLPTWLNLDTSRRFVLERAHRTLAKPKVGYNRAVIIRFLQFQDCKYVFHPAKKLSISHEGQRNFFAQDISAENMKTQSPFNAVKKIYIEAGTFRGFQLHPCKMRVLHNGKIILFSTPKEAEDFLLN</sequence>
<dbReference type="InterPro" id="IPR042566">
    <property type="entry name" value="L1_C"/>
</dbReference>
<accession>A0ABV0SGI2</accession>
<dbReference type="Proteomes" id="UP001434883">
    <property type="component" value="Unassembled WGS sequence"/>
</dbReference>
<dbReference type="Gene3D" id="3.30.250.20">
    <property type="entry name" value="L1 transposable element, C-terminal domain"/>
    <property type="match status" value="1"/>
</dbReference>
<evidence type="ECO:0000313" key="2">
    <source>
        <dbReference type="Proteomes" id="UP001434883"/>
    </source>
</evidence>
<reference evidence="1 2" key="1">
    <citation type="submission" date="2021-06" db="EMBL/GenBank/DDBJ databases">
        <authorList>
            <person name="Palmer J.M."/>
        </authorList>
    </citation>
    <scope>NUCLEOTIDE SEQUENCE [LARGE SCALE GENOMIC DNA]</scope>
    <source>
        <strain evidence="1 2">XC_2019</strain>
        <tissue evidence="1">Muscle</tissue>
    </source>
</reference>
<organism evidence="1 2">
    <name type="scientific">Xenoophorus captivus</name>
    <dbReference type="NCBI Taxonomy" id="1517983"/>
    <lineage>
        <taxon>Eukaryota</taxon>
        <taxon>Metazoa</taxon>
        <taxon>Chordata</taxon>
        <taxon>Craniata</taxon>
        <taxon>Vertebrata</taxon>
        <taxon>Euteleostomi</taxon>
        <taxon>Actinopterygii</taxon>
        <taxon>Neopterygii</taxon>
        <taxon>Teleostei</taxon>
        <taxon>Neoteleostei</taxon>
        <taxon>Acanthomorphata</taxon>
        <taxon>Ovalentaria</taxon>
        <taxon>Atherinomorphae</taxon>
        <taxon>Cyprinodontiformes</taxon>
        <taxon>Goodeidae</taxon>
        <taxon>Xenoophorus</taxon>
    </lineage>
</organism>
<dbReference type="EMBL" id="JAHRIN010080375">
    <property type="protein sequence ID" value="MEQ2219669.1"/>
    <property type="molecule type" value="Genomic_DNA"/>
</dbReference>
<keyword evidence="2" id="KW-1185">Reference proteome</keyword>
<evidence type="ECO:0000313" key="1">
    <source>
        <dbReference type="EMBL" id="MEQ2219669.1"/>
    </source>
</evidence>
<name>A0ABV0SGI2_9TELE</name>
<comment type="caution">
    <text evidence="1">The sequence shown here is derived from an EMBL/GenBank/DDBJ whole genome shotgun (WGS) entry which is preliminary data.</text>
</comment>
<protein>
    <submittedName>
        <fullName evidence="1">Uncharacterized protein</fullName>
    </submittedName>
</protein>
<proteinExistence type="predicted"/>